<evidence type="ECO:0000256" key="3">
    <source>
        <dbReference type="ARBA" id="ARBA00022764"/>
    </source>
</evidence>
<comment type="function">
    <text evidence="4">Involved in the assembly process of the P-ring formation. It may associate with FlgF on the rod constituting a structure essential for the P-ring assembly or may act as a modulator protein for the P-ring assembly.</text>
</comment>
<evidence type="ECO:0000256" key="1">
    <source>
        <dbReference type="ARBA" id="ARBA00004418"/>
    </source>
</evidence>
<proteinExistence type="inferred from homology"/>
<dbReference type="NCBIfam" id="TIGR03170">
    <property type="entry name" value="flgA_cterm"/>
    <property type="match status" value="1"/>
</dbReference>
<evidence type="ECO:0000313" key="7">
    <source>
        <dbReference type="Proteomes" id="UP001156641"/>
    </source>
</evidence>
<dbReference type="InterPro" id="IPR013974">
    <property type="entry name" value="SAF"/>
</dbReference>
<dbReference type="RefSeq" id="WP_284258242.1">
    <property type="nucleotide sequence ID" value="NZ_BSOS01000067.1"/>
</dbReference>
<dbReference type="CDD" id="cd11614">
    <property type="entry name" value="SAF_CpaB_FlgA_like"/>
    <property type="match status" value="1"/>
</dbReference>
<reference evidence="7" key="1">
    <citation type="journal article" date="2019" name="Int. J. Syst. Evol. Microbiol.">
        <title>The Global Catalogue of Microorganisms (GCM) 10K type strain sequencing project: providing services to taxonomists for standard genome sequencing and annotation.</title>
        <authorList>
            <consortium name="The Broad Institute Genomics Platform"/>
            <consortium name="The Broad Institute Genome Sequencing Center for Infectious Disease"/>
            <person name="Wu L."/>
            <person name="Ma J."/>
        </authorList>
    </citation>
    <scope>NUCLEOTIDE SEQUENCE [LARGE SCALE GENOMIC DNA]</scope>
    <source>
        <strain evidence="7">NBRC 112502</strain>
    </source>
</reference>
<evidence type="ECO:0000313" key="6">
    <source>
        <dbReference type="EMBL" id="GLR67506.1"/>
    </source>
</evidence>
<evidence type="ECO:0000259" key="5">
    <source>
        <dbReference type="SMART" id="SM00858"/>
    </source>
</evidence>
<dbReference type="EMBL" id="BSOS01000067">
    <property type="protein sequence ID" value="GLR67506.1"/>
    <property type="molecule type" value="Genomic_DNA"/>
</dbReference>
<protein>
    <recommendedName>
        <fullName evidence="4">Flagella basal body P-ring formation protein FlgA</fullName>
    </recommendedName>
</protein>
<gene>
    <name evidence="6" type="ORF">GCM10010909_21870</name>
</gene>
<dbReference type="Gene3D" id="2.30.30.760">
    <property type="match status" value="1"/>
</dbReference>
<accession>A0ABQ6A4X3</accession>
<name>A0ABQ6A4X3_9PROT</name>
<feature type="chain" id="PRO_5044964460" description="Flagella basal body P-ring formation protein FlgA" evidence="4">
    <location>
        <begin position="20"/>
        <end position="224"/>
    </location>
</feature>
<comment type="subcellular location">
    <subcellularLocation>
        <location evidence="1 4">Periplasm</location>
    </subcellularLocation>
</comment>
<dbReference type="PANTHER" id="PTHR36307:SF1">
    <property type="entry name" value="FLAGELLA BASAL BODY P-RING FORMATION PROTEIN FLGA"/>
    <property type="match status" value="1"/>
</dbReference>
<comment type="caution">
    <text evidence="6">The sequence shown here is derived from an EMBL/GenBank/DDBJ whole genome shotgun (WGS) entry which is preliminary data.</text>
</comment>
<keyword evidence="7" id="KW-1185">Reference proteome</keyword>
<evidence type="ECO:0000256" key="4">
    <source>
        <dbReference type="RuleBase" id="RU362063"/>
    </source>
</evidence>
<evidence type="ECO:0000256" key="2">
    <source>
        <dbReference type="ARBA" id="ARBA00022729"/>
    </source>
</evidence>
<dbReference type="InterPro" id="IPR039246">
    <property type="entry name" value="Flagellar_FlgA"/>
</dbReference>
<dbReference type="Proteomes" id="UP001156641">
    <property type="component" value="Unassembled WGS sequence"/>
</dbReference>
<dbReference type="Pfam" id="PF13144">
    <property type="entry name" value="ChapFlgA"/>
    <property type="match status" value="1"/>
</dbReference>
<dbReference type="InterPro" id="IPR017585">
    <property type="entry name" value="SAF_FlgA"/>
</dbReference>
<keyword evidence="3 4" id="KW-0574">Periplasm</keyword>
<comment type="similarity">
    <text evidence="4">Belongs to the FlgA family.</text>
</comment>
<organism evidence="6 7">
    <name type="scientific">Acidocella aquatica</name>
    <dbReference type="NCBI Taxonomy" id="1922313"/>
    <lineage>
        <taxon>Bacteria</taxon>
        <taxon>Pseudomonadati</taxon>
        <taxon>Pseudomonadota</taxon>
        <taxon>Alphaproteobacteria</taxon>
        <taxon>Acetobacterales</taxon>
        <taxon>Acidocellaceae</taxon>
        <taxon>Acidocella</taxon>
    </lineage>
</organism>
<sequence length="224" mass="22429">MRLLPGIIGALALAAPAAAAPQSQQAVAQAITQAAQAIAPPGASLTLGPVAGAQYMQSCTAALSVSISGAAPYEQAAAHCPAPAWTLYVTVTVAQTENVVIAARPIAAGQTLGQGDITLAREPVSLYAGRQVYYDPAQLLGASAIMSVSAGSILNPADIAEPVMVKSGQTVSVQVISGGVQLSLDAVATETGRIGDTILFTNPSSGRRFSAEITAGGPVLQLQP</sequence>
<dbReference type="PANTHER" id="PTHR36307">
    <property type="entry name" value="FLAGELLA BASAL BODY P-RING FORMATION PROTEIN FLGA"/>
    <property type="match status" value="1"/>
</dbReference>
<keyword evidence="2 4" id="KW-0732">Signal</keyword>
<dbReference type="Gene3D" id="3.90.1210.10">
    <property type="entry name" value="Antifreeze-like/N-acetylneuraminic acid synthase C-terminal domain"/>
    <property type="match status" value="1"/>
</dbReference>
<dbReference type="SMART" id="SM00858">
    <property type="entry name" value="SAF"/>
    <property type="match status" value="1"/>
</dbReference>
<feature type="domain" description="SAF" evidence="5">
    <location>
        <begin position="97"/>
        <end position="160"/>
    </location>
</feature>
<feature type="signal peptide" evidence="4">
    <location>
        <begin position="1"/>
        <end position="19"/>
    </location>
</feature>
<keyword evidence="4" id="KW-1005">Bacterial flagellum biogenesis</keyword>